<proteinExistence type="predicted"/>
<feature type="transmembrane region" description="Helical" evidence="1">
    <location>
        <begin position="151"/>
        <end position="169"/>
    </location>
</feature>
<keyword evidence="2" id="KW-1185">Reference proteome</keyword>
<dbReference type="InterPro" id="IPR036719">
    <property type="entry name" value="Neuro-gated_channel_TM_sf"/>
</dbReference>
<keyword evidence="1" id="KW-0812">Transmembrane</keyword>
<dbReference type="Proteomes" id="UP000694941">
    <property type="component" value="Unplaced"/>
</dbReference>
<gene>
    <name evidence="3" type="primary">LOC111083749</name>
</gene>
<feature type="transmembrane region" description="Helical" evidence="1">
    <location>
        <begin position="24"/>
        <end position="47"/>
    </location>
</feature>
<evidence type="ECO:0000313" key="3">
    <source>
        <dbReference type="RefSeq" id="XP_022236129.1"/>
    </source>
</evidence>
<dbReference type="Gene3D" id="1.20.58.390">
    <property type="entry name" value="Neurotransmitter-gated ion-channel transmembrane domain"/>
    <property type="match status" value="1"/>
</dbReference>
<reference evidence="3" key="1">
    <citation type="submission" date="2025-08" db="UniProtKB">
        <authorList>
            <consortium name="RefSeq"/>
        </authorList>
    </citation>
    <scope>IDENTIFICATION</scope>
    <source>
        <tissue evidence="3">Muscle</tissue>
    </source>
</reference>
<organism evidence="2 3">
    <name type="scientific">Limulus polyphemus</name>
    <name type="common">Atlantic horseshoe crab</name>
    <dbReference type="NCBI Taxonomy" id="6850"/>
    <lineage>
        <taxon>Eukaryota</taxon>
        <taxon>Metazoa</taxon>
        <taxon>Ecdysozoa</taxon>
        <taxon>Arthropoda</taxon>
        <taxon>Chelicerata</taxon>
        <taxon>Merostomata</taxon>
        <taxon>Xiphosura</taxon>
        <taxon>Limulidae</taxon>
        <taxon>Limulus</taxon>
    </lineage>
</organism>
<evidence type="ECO:0000256" key="1">
    <source>
        <dbReference type="SAM" id="Phobius"/>
    </source>
</evidence>
<keyword evidence="1" id="KW-1133">Transmembrane helix</keyword>
<sequence length="170" mass="18843">MPAVLSVILTASGFFFDSRHASRYIVGLVNFGIVTFLLLHLSVALPAGSEVPIIVRFCGACNIMAVAFLIVTVIVNSVGRRHGTPPTQIVRLFRGALSKPLCLHVFSREDFSSERKNYAESSDATNEMVDDKFQPHLREDWLLLADGLDRIFFWLFSLVYVIILAATLAA</sequence>
<keyword evidence="1" id="KW-0472">Membrane</keyword>
<dbReference type="RefSeq" id="XP_022236129.1">
    <property type="nucleotide sequence ID" value="XM_022380421.1"/>
</dbReference>
<evidence type="ECO:0000313" key="2">
    <source>
        <dbReference type="Proteomes" id="UP000694941"/>
    </source>
</evidence>
<protein>
    <submittedName>
        <fullName evidence="3">Neuronal acetylcholine receptor subunit alpha-5-like</fullName>
    </submittedName>
</protein>
<name>A0ABM1RXM4_LIMPO</name>
<dbReference type="GeneID" id="111083749"/>
<accession>A0ABM1RXM4</accession>
<dbReference type="SUPFAM" id="SSF90112">
    <property type="entry name" value="Neurotransmitter-gated ion-channel transmembrane pore"/>
    <property type="match status" value="1"/>
</dbReference>
<feature type="transmembrane region" description="Helical" evidence="1">
    <location>
        <begin position="53"/>
        <end position="75"/>
    </location>
</feature>
<dbReference type="InterPro" id="IPR038050">
    <property type="entry name" value="Neuro_actylchol_rec"/>
</dbReference>